<organism evidence="1">
    <name type="scientific">Rhizophora mucronata</name>
    <name type="common">Asiatic mangrove</name>
    <dbReference type="NCBI Taxonomy" id="61149"/>
    <lineage>
        <taxon>Eukaryota</taxon>
        <taxon>Viridiplantae</taxon>
        <taxon>Streptophyta</taxon>
        <taxon>Embryophyta</taxon>
        <taxon>Tracheophyta</taxon>
        <taxon>Spermatophyta</taxon>
        <taxon>Magnoliopsida</taxon>
        <taxon>eudicotyledons</taxon>
        <taxon>Gunneridae</taxon>
        <taxon>Pentapetalae</taxon>
        <taxon>rosids</taxon>
        <taxon>fabids</taxon>
        <taxon>Malpighiales</taxon>
        <taxon>Rhizophoraceae</taxon>
        <taxon>Rhizophora</taxon>
    </lineage>
</organism>
<protein>
    <submittedName>
        <fullName evidence="1">Uncharacterized protein</fullName>
    </submittedName>
</protein>
<accession>A0A2P2QVP1</accession>
<dbReference type="EMBL" id="GGEC01090533">
    <property type="protein sequence ID" value="MBX71017.1"/>
    <property type="molecule type" value="Transcribed_RNA"/>
</dbReference>
<sequence>MMVEMTPKCLQMNFISQTHGEMLLEENALSTKDQIMSLITGRTRNLPVLNE</sequence>
<dbReference type="AlphaFoldDB" id="A0A2P2QVP1"/>
<evidence type="ECO:0000313" key="1">
    <source>
        <dbReference type="EMBL" id="MBX71017.1"/>
    </source>
</evidence>
<name>A0A2P2QVP1_RHIMU</name>
<proteinExistence type="predicted"/>
<reference evidence="1" key="1">
    <citation type="submission" date="2018-02" db="EMBL/GenBank/DDBJ databases">
        <title>Rhizophora mucronata_Transcriptome.</title>
        <authorList>
            <person name="Meera S.P."/>
            <person name="Sreeshan A."/>
            <person name="Augustine A."/>
        </authorList>
    </citation>
    <scope>NUCLEOTIDE SEQUENCE</scope>
    <source>
        <tissue evidence="1">Leaf</tissue>
    </source>
</reference>